<evidence type="ECO:0000313" key="3">
    <source>
        <dbReference type="Proteomes" id="UP000604046"/>
    </source>
</evidence>
<organism evidence="2 3">
    <name type="scientific">Symbiodinium natans</name>
    <dbReference type="NCBI Taxonomy" id="878477"/>
    <lineage>
        <taxon>Eukaryota</taxon>
        <taxon>Sar</taxon>
        <taxon>Alveolata</taxon>
        <taxon>Dinophyceae</taxon>
        <taxon>Suessiales</taxon>
        <taxon>Symbiodiniaceae</taxon>
        <taxon>Symbiodinium</taxon>
    </lineage>
</organism>
<sequence>MKMLYQDALADPYRLACVSEMYHQQDPPPPMDPSSTGVRYMNDIMHDIANLTQGQPLWLSNPAQMAIRQVARSFACSHYKITPFLGQFRTHPSTDTVIHPELIHVDPYSNKQDTTDYPLVQVLVIPLRTTKPPPHAHDANSPSPPTHKGAYKAYWSHATDEAGLWHILREGFVRPTNWEPTNWDDDNLPYNKAYLPHRGFNGFHQDNAPDNLQLGFCHTNLRKALRLPKARAGPAEREIATGFTIFGRVTSSTSQHSHMRQKGGGWTTQKALIEAHFNDTSRASRNFTTVFSHTEKSVIDAQYAEITGITINDPKYYKDGKPCLVSIVEEDDTPITTDTSSMPARPWTTNLHPSKYMEMLSTTDEGISNTVNRFRQQTMKAKILHQSRLRAVQTDYPEIIGQGRLQDMEIKPGRVLASAENHGTMPHTLPPPTSSQDHANQFQRWYPNRQTPPQDHATGMSMDYAGTDQPVRDLQTWHTGAFPHIPVPPDRTVPPPEERHHREDRSRSPLRNPGVHTMGMHVSSLQQLLDSLEPAVDAQSVTQHHDQGRLRPVLPVDQIEKVQPQWWRRPIRPELVHMLPPVEPHHWELQEDGTPVIRFFPNRMTFLPKQLVHKFPSLQQELQNSILMTWDQYKDDASTHVQMARYADSVDIPQPKPLHLRLRALLHEILSGTAAVHIIQFTAIQFRMLVRKGTCPDLATMPNIYQLWHWGYIKFRSVNPELWMFTHNFADPRTMGRLEQTCTHFHRVWSAHVLPSTAGLVPLLPPIQDLCVVLHSTTPPFHQPMLAKYNTISGIMTMQAVSNIVFRKAHHDLQLHRTWPSIDSHTECLQGINTFQIPDHWSTNIWTDTLQKLTHTTRWTPPSTPDIRTKLTIDHLHSDTLPTMVWTPRFALPLTSQQIHAVQVSTQAAHVLHRLWDPLIFTFADPCHTIDGFDAKRTSRPDLIGKLHRLSPGGQTPMLAIPASSVMETQLDWAWFQSTTASSSPFRWLSLPLAVIGHPRTHSVFWTHPKISGQIQRHQALHVHQTTWLAVSGTPTAFQEDPDIRQNQAQATPTQEEWTDFINQHVIAMINDMLNGMQTHTGEATVPDVGITEIHAHVPLQPTSQLGTDFDPQIHIHNEVLQDIFHQPNNDLPDHWDSTELLYDKNQYGGVQMPRIVPATSSAKKNGTAGMDPFDIKLWQVAFEGKHNYMLRQLANGRWTQFQGHKSLPDAVFHMKLSTFIRNRNIRIETIAVNYWKWKNGTEMLPSEAQRKEAMEMLVANIGDLLMIARTAGKSEPQDTLPAGHHPTYPNPDAQLLRNRHQQDFTIIR</sequence>
<feature type="region of interest" description="Disordered" evidence="1">
    <location>
        <begin position="1275"/>
        <end position="1294"/>
    </location>
</feature>
<evidence type="ECO:0000256" key="1">
    <source>
        <dbReference type="SAM" id="MobiDB-lite"/>
    </source>
</evidence>
<proteinExistence type="predicted"/>
<feature type="region of interest" description="Disordered" evidence="1">
    <location>
        <begin position="480"/>
        <end position="515"/>
    </location>
</feature>
<reference evidence="2" key="1">
    <citation type="submission" date="2021-02" db="EMBL/GenBank/DDBJ databases">
        <authorList>
            <person name="Dougan E. K."/>
            <person name="Rhodes N."/>
            <person name="Thang M."/>
            <person name="Chan C."/>
        </authorList>
    </citation>
    <scope>NUCLEOTIDE SEQUENCE</scope>
</reference>
<accession>A0A812RUC9</accession>
<protein>
    <submittedName>
        <fullName evidence="2">Uncharacterized protein</fullName>
    </submittedName>
</protein>
<gene>
    <name evidence="2" type="ORF">SNAT2548_LOCUS25151</name>
</gene>
<evidence type="ECO:0000313" key="2">
    <source>
        <dbReference type="EMBL" id="CAE7456202.1"/>
    </source>
</evidence>
<name>A0A812RUC9_9DINO</name>
<feature type="compositionally biased region" description="Pro residues" evidence="1">
    <location>
        <begin position="485"/>
        <end position="495"/>
    </location>
</feature>
<dbReference type="Proteomes" id="UP000604046">
    <property type="component" value="Unassembled WGS sequence"/>
</dbReference>
<comment type="caution">
    <text evidence="2">The sequence shown here is derived from an EMBL/GenBank/DDBJ whole genome shotgun (WGS) entry which is preliminary data.</text>
</comment>
<dbReference type="EMBL" id="CAJNDS010002380">
    <property type="protein sequence ID" value="CAE7456202.1"/>
    <property type="molecule type" value="Genomic_DNA"/>
</dbReference>
<keyword evidence="3" id="KW-1185">Reference proteome</keyword>
<feature type="compositionally biased region" description="Basic and acidic residues" evidence="1">
    <location>
        <begin position="496"/>
        <end position="507"/>
    </location>
</feature>